<dbReference type="Proteomes" id="UP000692954">
    <property type="component" value="Unassembled WGS sequence"/>
</dbReference>
<dbReference type="EMBL" id="CAJJDN010000216">
    <property type="protein sequence ID" value="CAD8129325.1"/>
    <property type="molecule type" value="Genomic_DNA"/>
</dbReference>
<evidence type="ECO:0000313" key="1">
    <source>
        <dbReference type="EMBL" id="CAD8129325.1"/>
    </source>
</evidence>
<proteinExistence type="predicted"/>
<evidence type="ECO:0000313" key="2">
    <source>
        <dbReference type="Proteomes" id="UP000692954"/>
    </source>
</evidence>
<reference evidence="1" key="1">
    <citation type="submission" date="2021-01" db="EMBL/GenBank/DDBJ databases">
        <authorList>
            <consortium name="Genoscope - CEA"/>
            <person name="William W."/>
        </authorList>
    </citation>
    <scope>NUCLEOTIDE SEQUENCE</scope>
</reference>
<protein>
    <submittedName>
        <fullName evidence="1">Uncharacterized protein</fullName>
    </submittedName>
</protein>
<comment type="caution">
    <text evidence="1">The sequence shown here is derived from an EMBL/GenBank/DDBJ whole genome shotgun (WGS) entry which is preliminary data.</text>
</comment>
<keyword evidence="2" id="KW-1185">Reference proteome</keyword>
<gene>
    <name evidence="1" type="ORF">PSON_ATCC_30995.1.T2160013</name>
</gene>
<name>A0A8S1RQZ1_9CILI</name>
<dbReference type="AlphaFoldDB" id="A0A8S1RQZ1"/>
<accession>A0A8S1RQZ1</accession>
<sequence length="320" mass="37657">MHLIIEVGYLIVLQIIQLIKVQVREIINYSNYGNQITQFNLQTCQNWLPQCTVNSINDGCMKKICDNYGSIEQITGWMPYCTKNSLKKCERKHYTNYPSSGFTVNSSNCKIWFSCCKSAQISTNCKYKTCSNLGLITFNHKNCTVFDDDGNHVWQVELQLNMVAKQLQILVINIYDQFQRNCQKYELHGAFVTSFSYNIVQIGTLIVQQILEILHVQLQLVLIQLDFSQSCKLLKIVINMYCQFRQYCMYQQNFFKQNWQNNVGNRKLNQQFFIYICQLNQIKQSVLVIYLINYALMLKASNQVYYMYILIKAPYLLYQP</sequence>
<organism evidence="1 2">
    <name type="scientific">Paramecium sonneborni</name>
    <dbReference type="NCBI Taxonomy" id="65129"/>
    <lineage>
        <taxon>Eukaryota</taxon>
        <taxon>Sar</taxon>
        <taxon>Alveolata</taxon>
        <taxon>Ciliophora</taxon>
        <taxon>Intramacronucleata</taxon>
        <taxon>Oligohymenophorea</taxon>
        <taxon>Peniculida</taxon>
        <taxon>Parameciidae</taxon>
        <taxon>Paramecium</taxon>
    </lineage>
</organism>